<name>A0A0W1S2R5_9EURY</name>
<evidence type="ECO:0000313" key="1">
    <source>
        <dbReference type="EMBL" id="KTG20247.1"/>
    </source>
</evidence>
<reference evidence="1 2" key="1">
    <citation type="submission" date="2015-12" db="EMBL/GenBank/DDBJ databases">
        <title>Haloferax profundi sp. nov. isolated from the Discovery deep brine-seawater interface in the Red Sea.</title>
        <authorList>
            <person name="Zhang G."/>
            <person name="Stingl U."/>
            <person name="Rashid M."/>
        </authorList>
    </citation>
    <scope>NUCLEOTIDE SEQUENCE [LARGE SCALE GENOMIC DNA]</scope>
    <source>
        <strain evidence="1 2">SB29</strain>
    </source>
</reference>
<protein>
    <submittedName>
        <fullName evidence="1">Uncharacterized protein</fullName>
    </submittedName>
</protein>
<sequence>MEADRQLLQQARNQLDGWIYTARDRTYRELFTGDDAVVTDEERQLLDTVDEELASDGGDGIWGVDEYDIVMGHPKNHPLSVVCTRHPQIPAEWSRGEESLSEPEREQFNDLLWDYCEHVRRHVQDEVNEFVGVAGALEE</sequence>
<dbReference type="EMBL" id="LOPV01000419">
    <property type="protein sequence ID" value="KTG20247.1"/>
    <property type="molecule type" value="Genomic_DNA"/>
</dbReference>
<dbReference type="InterPro" id="IPR055961">
    <property type="entry name" value="DUF7539"/>
</dbReference>
<dbReference type="RefSeq" id="WP_058572943.1">
    <property type="nucleotide sequence ID" value="NZ_LOPV01000419.1"/>
</dbReference>
<proteinExistence type="predicted"/>
<organism evidence="1 2">
    <name type="scientific">Haloferax profundi</name>
    <dbReference type="NCBI Taxonomy" id="1544718"/>
    <lineage>
        <taxon>Archaea</taxon>
        <taxon>Methanobacteriati</taxon>
        <taxon>Methanobacteriota</taxon>
        <taxon>Stenosarchaea group</taxon>
        <taxon>Halobacteria</taxon>
        <taxon>Halobacteriales</taxon>
        <taxon>Haloferacaceae</taxon>
        <taxon>Haloferax</taxon>
    </lineage>
</organism>
<dbReference type="OrthoDB" id="258681at2157"/>
<comment type="caution">
    <text evidence="1">The sequence shown here is derived from an EMBL/GenBank/DDBJ whole genome shotgun (WGS) entry which is preliminary data.</text>
</comment>
<accession>A0A0W1S2R5</accession>
<dbReference type="AlphaFoldDB" id="A0A0W1S2R5"/>
<gene>
    <name evidence="1" type="ORF">AUR66_00160</name>
</gene>
<evidence type="ECO:0000313" key="2">
    <source>
        <dbReference type="Proteomes" id="UP000053157"/>
    </source>
</evidence>
<keyword evidence="2" id="KW-1185">Reference proteome</keyword>
<dbReference type="Proteomes" id="UP000053157">
    <property type="component" value="Unassembled WGS sequence"/>
</dbReference>
<dbReference type="Pfam" id="PF24383">
    <property type="entry name" value="DUF7539"/>
    <property type="match status" value="1"/>
</dbReference>